<feature type="domain" description="OBG-type G" evidence="2">
    <location>
        <begin position="1"/>
        <end position="274"/>
    </location>
</feature>
<dbReference type="Pfam" id="PF01926">
    <property type="entry name" value="MMR_HSR1"/>
    <property type="match status" value="1"/>
</dbReference>
<dbReference type="Gene3D" id="1.10.8.470">
    <property type="match status" value="1"/>
</dbReference>
<dbReference type="InterPro" id="IPR027417">
    <property type="entry name" value="P-loop_NTPase"/>
</dbReference>
<dbReference type="SUPFAM" id="SSF81271">
    <property type="entry name" value="TGS-like"/>
    <property type="match status" value="1"/>
</dbReference>
<dbReference type="InterPro" id="IPR012675">
    <property type="entry name" value="Beta-grasp_dom_sf"/>
</dbReference>
<dbReference type="KEGG" id="naer:MJ1_0494"/>
<dbReference type="GeneID" id="74568441"/>
<dbReference type="InterPro" id="IPR013646">
    <property type="entry name" value="YGR210-like_G4"/>
</dbReference>
<name>A0A915WRH6_9ARCH</name>
<keyword evidence="1" id="KW-0547">Nucleotide-binding</keyword>
<dbReference type="RefSeq" id="WP_258392963.1">
    <property type="nucleotide sequence ID" value="NZ_AP019769.1"/>
</dbReference>
<dbReference type="InterPro" id="IPR004095">
    <property type="entry name" value="TGS"/>
</dbReference>
<dbReference type="GO" id="GO:0005737">
    <property type="term" value="C:cytoplasm"/>
    <property type="evidence" value="ECO:0007669"/>
    <property type="project" value="TreeGrafter"/>
</dbReference>
<accession>A0A915WRH6</accession>
<dbReference type="PRINTS" id="PR00326">
    <property type="entry name" value="GTP1OBG"/>
</dbReference>
<dbReference type="Pfam" id="PF08438">
    <property type="entry name" value="YGR210-like_G4"/>
    <property type="match status" value="1"/>
</dbReference>
<dbReference type="Gene3D" id="3.40.50.300">
    <property type="entry name" value="P-loop containing nucleotide triphosphate hydrolases"/>
    <property type="match status" value="1"/>
</dbReference>
<dbReference type="PANTHER" id="PTHR23305:SF1">
    <property type="entry name" value="OBG-TYPE G DOMAIN-CONTAINING PROTEIN"/>
    <property type="match status" value="1"/>
</dbReference>
<dbReference type="InterPro" id="IPR031167">
    <property type="entry name" value="G_OBG"/>
</dbReference>
<protein>
    <submittedName>
        <fullName evidence="3">Translation-associated GTPase</fullName>
    </submittedName>
</protein>
<evidence type="ECO:0000256" key="1">
    <source>
        <dbReference type="ARBA" id="ARBA00022741"/>
    </source>
</evidence>
<dbReference type="CDD" id="cd01899">
    <property type="entry name" value="Ygr210"/>
    <property type="match status" value="1"/>
</dbReference>
<dbReference type="GO" id="GO:0005525">
    <property type="term" value="F:GTP binding"/>
    <property type="evidence" value="ECO:0007669"/>
    <property type="project" value="InterPro"/>
</dbReference>
<dbReference type="PROSITE" id="PS51710">
    <property type="entry name" value="G_OBG"/>
    <property type="match status" value="1"/>
</dbReference>
<organism evidence="3 4">
    <name type="scientific">Nanobdella aerobiophila</name>
    <dbReference type="NCBI Taxonomy" id="2586965"/>
    <lineage>
        <taxon>Archaea</taxon>
        <taxon>Nanobdellota</taxon>
        <taxon>Nanobdellia</taxon>
        <taxon>Nanobdellales</taxon>
        <taxon>Nanobdellaceae</taxon>
        <taxon>Nanobdella</taxon>
    </lineage>
</organism>
<dbReference type="Gene3D" id="3.10.20.30">
    <property type="match status" value="1"/>
</dbReference>
<sequence length="400" mass="45303">MLIGLTGKPNVGKSTMFKAITLQDVAIANYPFTTIDPNKGYGFVKVEDVGPEFNVKSNPRNGFIKDKYRFVPIEIIDIAGLVPGAHEGKGLGNKFLDDVRQADLLIHVVDISGSTNAEGQYLGPGNYDPSNDIIWYEEEINWWFFNIIKKNLEKNIRKIKNEHLELDKELAKLISGLNIKEYHISKSFKDLNINNDDYDILDDDNKLFQLASTIRKNSKPIIIAANRIDINIDIAKNNLKKLKEKFPDKIIIPTSGYAELILKELDKKGKIYYIPGDNHFKIIGDLNDKEKKAIEFIKEKILLEFNSTGVQDILNYSVFDLLKYVAIFPGGIDSLADKEGRILPDCFLMPPGSTVLDFANRIHSDLAKNFIKAIDVRTKKMLGKDYILKNRDIIQIIANA</sequence>
<proteinExistence type="predicted"/>
<evidence type="ECO:0000313" key="3">
    <source>
        <dbReference type="EMBL" id="BBL45648.1"/>
    </source>
</evidence>
<dbReference type="AlphaFoldDB" id="A0A915WRH6"/>
<dbReference type="InterPro" id="IPR006073">
    <property type="entry name" value="GTP-bd"/>
</dbReference>
<dbReference type="InterPro" id="IPR012676">
    <property type="entry name" value="TGS-like"/>
</dbReference>
<dbReference type="GO" id="GO:0016887">
    <property type="term" value="F:ATP hydrolysis activity"/>
    <property type="evidence" value="ECO:0007669"/>
    <property type="project" value="TreeGrafter"/>
</dbReference>
<dbReference type="NCBIfam" id="NF007171">
    <property type="entry name" value="PRK09602.1"/>
    <property type="match status" value="1"/>
</dbReference>
<dbReference type="SUPFAM" id="SSF52540">
    <property type="entry name" value="P-loop containing nucleoside triphosphate hydrolases"/>
    <property type="match status" value="1"/>
</dbReference>
<gene>
    <name evidence="3" type="ORF">MJ1_0494</name>
</gene>
<evidence type="ECO:0000259" key="2">
    <source>
        <dbReference type="PROSITE" id="PS51710"/>
    </source>
</evidence>
<dbReference type="Proteomes" id="UP001055553">
    <property type="component" value="Chromosome"/>
</dbReference>
<keyword evidence="4" id="KW-1185">Reference proteome</keyword>
<dbReference type="PANTHER" id="PTHR23305">
    <property type="entry name" value="OBG GTPASE FAMILY"/>
    <property type="match status" value="1"/>
</dbReference>
<dbReference type="Pfam" id="PF02824">
    <property type="entry name" value="TGS"/>
    <property type="match status" value="1"/>
</dbReference>
<dbReference type="EMBL" id="AP019769">
    <property type="protein sequence ID" value="BBL45648.1"/>
    <property type="molecule type" value="Genomic_DNA"/>
</dbReference>
<evidence type="ECO:0000313" key="4">
    <source>
        <dbReference type="Proteomes" id="UP001055553"/>
    </source>
</evidence>
<reference evidence="4" key="1">
    <citation type="journal article" date="2022" name="Int. J. Syst. Evol. Microbiol.">
        <title>Nanobdella aerobiophila gen. nov., sp. nov., a thermoacidophilic, obligate ectosymbiotic archaeon, and proposal of Nanobdellaceae fam. nov., Nanobdellales ord. nov. and Nanobdellia class. nov.</title>
        <authorList>
            <person name="Kato S."/>
            <person name="Ogasawara A."/>
            <person name="Itoh T."/>
            <person name="Sakai H.D."/>
            <person name="Shimizu M."/>
            <person name="Yuki M."/>
            <person name="Kaneko M."/>
            <person name="Takashina T."/>
            <person name="Ohkuma M."/>
        </authorList>
    </citation>
    <scope>NUCLEOTIDE SEQUENCE [LARGE SCALE GENOMIC DNA]</scope>
    <source>
        <strain evidence="4">MJ1</strain>
    </source>
</reference>